<dbReference type="PANTHER" id="PTHR13170">
    <property type="entry name" value="O-GLCNACASE"/>
    <property type="match status" value="1"/>
</dbReference>
<dbReference type="SUPFAM" id="SSF55729">
    <property type="entry name" value="Acyl-CoA N-acyltransferases (Nat)"/>
    <property type="match status" value="1"/>
</dbReference>
<name>A0A087M2E9_9HYPH</name>
<dbReference type="InterPro" id="IPR000182">
    <property type="entry name" value="GNAT_dom"/>
</dbReference>
<organism evidence="2 3">
    <name type="scientific">Devosia riboflavina</name>
    <dbReference type="NCBI Taxonomy" id="46914"/>
    <lineage>
        <taxon>Bacteria</taxon>
        <taxon>Pseudomonadati</taxon>
        <taxon>Pseudomonadota</taxon>
        <taxon>Alphaproteobacteria</taxon>
        <taxon>Hyphomicrobiales</taxon>
        <taxon>Devosiaceae</taxon>
        <taxon>Devosia</taxon>
    </lineage>
</organism>
<dbReference type="GO" id="GO:0016747">
    <property type="term" value="F:acyltransferase activity, transferring groups other than amino-acyl groups"/>
    <property type="evidence" value="ECO:0007669"/>
    <property type="project" value="InterPro"/>
</dbReference>
<dbReference type="GO" id="GO:0016231">
    <property type="term" value="F:beta-N-acetylglucosaminidase activity"/>
    <property type="evidence" value="ECO:0007669"/>
    <property type="project" value="TreeGrafter"/>
</dbReference>
<dbReference type="Gene3D" id="3.40.630.30">
    <property type="match status" value="1"/>
</dbReference>
<feature type="domain" description="N-acetyltransferase" evidence="1">
    <location>
        <begin position="3"/>
        <end position="197"/>
    </location>
</feature>
<evidence type="ECO:0000259" key="1">
    <source>
        <dbReference type="PROSITE" id="PS51186"/>
    </source>
</evidence>
<evidence type="ECO:0000313" key="3">
    <source>
        <dbReference type="Proteomes" id="UP000028981"/>
    </source>
</evidence>
<dbReference type="EMBL" id="JQGC01000009">
    <property type="protein sequence ID" value="KFL31052.1"/>
    <property type="molecule type" value="Genomic_DNA"/>
</dbReference>
<keyword evidence="3" id="KW-1185">Reference proteome</keyword>
<keyword evidence="2" id="KW-0808">Transferase</keyword>
<dbReference type="GO" id="GO:0009100">
    <property type="term" value="P:glycoprotein metabolic process"/>
    <property type="evidence" value="ECO:0007669"/>
    <property type="project" value="TreeGrafter"/>
</dbReference>
<evidence type="ECO:0000313" key="2">
    <source>
        <dbReference type="EMBL" id="KFL31052.1"/>
    </source>
</evidence>
<protein>
    <submittedName>
        <fullName evidence="2">Acetyltransferase</fullName>
    </submittedName>
</protein>
<proteinExistence type="predicted"/>
<dbReference type="PANTHER" id="PTHR13170:SF16">
    <property type="entry name" value="PROTEIN O-GLCNACASE"/>
    <property type="match status" value="1"/>
</dbReference>
<dbReference type="STRING" id="46914.JP75_11970"/>
<accession>A0A087M2E9</accession>
<dbReference type="Pfam" id="PF00583">
    <property type="entry name" value="Acetyltransf_1"/>
    <property type="match status" value="1"/>
</dbReference>
<sequence>MSPQIRQARPEDREALFSICLLTADGGADASALYSDPDYPGLVWSVPYLDFAPDHAFVLEDDGAVIGYVVGTTDTQAFERRLDAEWWPMLAEKYAGREAATKQDKNVLDRIRQPKHGNASISDRYPAHLHINLLPPAQSGGWGRKMIEAELDSLRKADAKAMHLGLSLTNDRAYGFYKHIGLSEIGRDEAIWMGITL</sequence>
<dbReference type="OrthoDB" id="8593648at2"/>
<dbReference type="PROSITE" id="PS51186">
    <property type="entry name" value="GNAT"/>
    <property type="match status" value="1"/>
</dbReference>
<dbReference type="Proteomes" id="UP000028981">
    <property type="component" value="Unassembled WGS sequence"/>
</dbReference>
<dbReference type="InterPro" id="IPR051822">
    <property type="entry name" value="Glycosyl_Hydrolase_84"/>
</dbReference>
<reference evidence="2 3" key="1">
    <citation type="submission" date="2014-08" db="EMBL/GenBank/DDBJ databases">
        <authorList>
            <person name="Hassan Y.I."/>
            <person name="Lepp D."/>
            <person name="Zhou T."/>
        </authorList>
    </citation>
    <scope>NUCLEOTIDE SEQUENCE [LARGE SCALE GENOMIC DNA]</scope>
    <source>
        <strain evidence="2 3">IFO13584</strain>
    </source>
</reference>
<dbReference type="InterPro" id="IPR016181">
    <property type="entry name" value="Acyl_CoA_acyltransferase"/>
</dbReference>
<comment type="caution">
    <text evidence="2">The sequence shown here is derived from an EMBL/GenBank/DDBJ whole genome shotgun (WGS) entry which is preliminary data.</text>
</comment>
<gene>
    <name evidence="2" type="ORF">JP75_11970</name>
</gene>
<dbReference type="AlphaFoldDB" id="A0A087M2E9"/>
<dbReference type="RefSeq" id="WP_035082930.1">
    <property type="nucleotide sequence ID" value="NZ_JQGC01000009.1"/>
</dbReference>